<evidence type="ECO:0000256" key="5">
    <source>
        <dbReference type="ARBA" id="ARBA00023004"/>
    </source>
</evidence>
<dbReference type="PANTHER" id="PTHR42771">
    <property type="entry name" value="IRON(3+)-HYDROXAMATE IMPORT ATP-BINDING PROTEIN FHUC"/>
    <property type="match status" value="1"/>
</dbReference>
<name>A0A2S0WHH3_9CORY</name>
<dbReference type="InterPro" id="IPR051535">
    <property type="entry name" value="Siderophore_ABC-ATPase"/>
</dbReference>
<keyword evidence="9" id="KW-1185">Reference proteome</keyword>
<organism evidence="8 9">
    <name type="scientific">Corynebacterium liangguodongii</name>
    <dbReference type="NCBI Taxonomy" id="2079535"/>
    <lineage>
        <taxon>Bacteria</taxon>
        <taxon>Bacillati</taxon>
        <taxon>Actinomycetota</taxon>
        <taxon>Actinomycetes</taxon>
        <taxon>Mycobacteriales</taxon>
        <taxon>Corynebacteriaceae</taxon>
        <taxon>Corynebacterium</taxon>
    </lineage>
</organism>
<dbReference type="Proteomes" id="UP000244754">
    <property type="component" value="Chromosome"/>
</dbReference>
<dbReference type="InterPro" id="IPR003959">
    <property type="entry name" value="ATPase_AAA_core"/>
</dbReference>
<proteinExistence type="predicted"/>
<dbReference type="InterPro" id="IPR003593">
    <property type="entry name" value="AAA+_ATPase"/>
</dbReference>
<keyword evidence="2" id="KW-0813">Transport</keyword>
<dbReference type="InterPro" id="IPR027417">
    <property type="entry name" value="P-loop_NTPase"/>
</dbReference>
<evidence type="ECO:0000256" key="6">
    <source>
        <dbReference type="ARBA" id="ARBA00023065"/>
    </source>
</evidence>
<evidence type="ECO:0000313" key="9">
    <source>
        <dbReference type="Proteomes" id="UP000244754"/>
    </source>
</evidence>
<evidence type="ECO:0000256" key="2">
    <source>
        <dbReference type="ARBA" id="ARBA00022448"/>
    </source>
</evidence>
<comment type="subcellular location">
    <subcellularLocation>
        <location evidence="1">Cell membrane</location>
        <topology evidence="1">Peripheral membrane protein</topology>
    </subcellularLocation>
</comment>
<evidence type="ECO:0000256" key="3">
    <source>
        <dbReference type="ARBA" id="ARBA00022475"/>
    </source>
</evidence>
<dbReference type="SUPFAM" id="SSF52540">
    <property type="entry name" value="P-loop containing nucleoside triphosphate hydrolases"/>
    <property type="match status" value="1"/>
</dbReference>
<evidence type="ECO:0000313" key="8">
    <source>
        <dbReference type="EMBL" id="AWB85174.1"/>
    </source>
</evidence>
<keyword evidence="6" id="KW-0406">Ion transport</keyword>
<dbReference type="Pfam" id="PF13476">
    <property type="entry name" value="AAA_23"/>
    <property type="match status" value="1"/>
</dbReference>
<keyword evidence="5" id="KW-0408">Iron</keyword>
<dbReference type="GO" id="GO:0005524">
    <property type="term" value="F:ATP binding"/>
    <property type="evidence" value="ECO:0007669"/>
    <property type="project" value="InterPro"/>
</dbReference>
<dbReference type="Gene3D" id="3.40.50.300">
    <property type="entry name" value="P-loop containing nucleotide triphosphate hydrolases"/>
    <property type="match status" value="2"/>
</dbReference>
<accession>A0A2S0WHH3</accession>
<evidence type="ECO:0000256" key="7">
    <source>
        <dbReference type="ARBA" id="ARBA00023136"/>
    </source>
</evidence>
<sequence>MFIDQARLAEEPTGYLADLPAVRSLARSPLRLTAPVTIFTGGNGAGKSTLVEALAVASHANPEGGSRNARFETAPLSVSSLWRSLTLTRSHNPRDVFFLRGETYAALADYYESITDPQLGSLHQLSHGEGLRRLIGRRFSPACLLFLDEPEDGLSSFAQLELLGTLWHLADAGAQVIMATHSPILAGIPGAQLLHVDDDGIRPVAFADCDPVEGFSEFISDPAGTVRYLTAP</sequence>
<dbReference type="OrthoDB" id="9784297at2"/>
<dbReference type="GO" id="GO:0006302">
    <property type="term" value="P:double-strand break repair"/>
    <property type="evidence" value="ECO:0007669"/>
    <property type="project" value="InterPro"/>
</dbReference>
<dbReference type="AlphaFoldDB" id="A0A2S0WHH3"/>
<dbReference type="GO" id="GO:0005886">
    <property type="term" value="C:plasma membrane"/>
    <property type="evidence" value="ECO:0007669"/>
    <property type="project" value="UniProtKB-SubCell"/>
</dbReference>
<gene>
    <name evidence="8" type="ORF">C3E79_10790</name>
</gene>
<keyword evidence="4" id="KW-0410">Iron transport</keyword>
<evidence type="ECO:0000256" key="1">
    <source>
        <dbReference type="ARBA" id="ARBA00004202"/>
    </source>
</evidence>
<dbReference type="EMBL" id="CP026948">
    <property type="protein sequence ID" value="AWB85174.1"/>
    <property type="molecule type" value="Genomic_DNA"/>
</dbReference>
<dbReference type="CDD" id="cd00267">
    <property type="entry name" value="ABC_ATPase"/>
    <property type="match status" value="1"/>
</dbReference>
<dbReference type="GO" id="GO:0006826">
    <property type="term" value="P:iron ion transport"/>
    <property type="evidence" value="ECO:0007669"/>
    <property type="project" value="UniProtKB-KW"/>
</dbReference>
<protein>
    <submittedName>
        <fullName evidence="8">ATPase</fullName>
    </submittedName>
</protein>
<dbReference type="PANTHER" id="PTHR42771:SF2">
    <property type="entry name" value="IRON(3+)-HYDROXAMATE IMPORT ATP-BINDING PROTEIN FHUC"/>
    <property type="match status" value="1"/>
</dbReference>
<dbReference type="KEGG" id="clia:C3E79_10790"/>
<keyword evidence="3" id="KW-1003">Cell membrane</keyword>
<dbReference type="Pfam" id="PF13304">
    <property type="entry name" value="AAA_21"/>
    <property type="match status" value="1"/>
</dbReference>
<dbReference type="InterPro" id="IPR038729">
    <property type="entry name" value="Rad50/SbcC_AAA"/>
</dbReference>
<reference evidence="9" key="1">
    <citation type="submission" date="2018-01" db="EMBL/GenBank/DDBJ databases">
        <authorList>
            <person name="Li J."/>
        </authorList>
    </citation>
    <scope>NUCLEOTIDE SEQUENCE [LARGE SCALE GENOMIC DNA]</scope>
    <source>
        <strain evidence="9">2184</strain>
    </source>
</reference>
<keyword evidence="7" id="KW-0472">Membrane</keyword>
<dbReference type="SMART" id="SM00382">
    <property type="entry name" value="AAA"/>
    <property type="match status" value="1"/>
</dbReference>
<evidence type="ECO:0000256" key="4">
    <source>
        <dbReference type="ARBA" id="ARBA00022496"/>
    </source>
</evidence>
<dbReference type="GO" id="GO:0016887">
    <property type="term" value="F:ATP hydrolysis activity"/>
    <property type="evidence" value="ECO:0007669"/>
    <property type="project" value="InterPro"/>
</dbReference>